<comment type="caution">
    <text evidence="3">The sequence shown here is derived from an EMBL/GenBank/DDBJ whole genome shotgun (WGS) entry which is preliminary data.</text>
</comment>
<name>A0AAD9DBW1_9STRA</name>
<keyword evidence="2" id="KW-1133">Transmembrane helix</keyword>
<feature type="region of interest" description="Disordered" evidence="1">
    <location>
        <begin position="1"/>
        <end position="54"/>
    </location>
</feature>
<accession>A0AAD9DBW1</accession>
<proteinExistence type="predicted"/>
<keyword evidence="4" id="KW-1185">Reference proteome</keyword>
<sequence length="435" mass="48604">MAGELNANGPARRRRNKKKSRSSGPGSSESSTVAVSTSSRSDSKERKKTAATAPPAVTHKNPLFVITAVILMPYALYNAYLYLFLQHPELISFLYPTIRPAVKVHDSRQLLIVGTISSGTSQVAQDLKNNLGLEIGHENAETSWSFVRDGTVSWFHGIRYIPRPGMDVNAKTNNSGGENILFLSQVKDLCRELQPQMGFHPFMFRDGKCSLRQSWGDCWRGECEDIVQEEWGCGLRSRNDKRDDNKLHQRRDDCETPFNKVLHQVRHPLRTIESLVAKFCIGGVEGKVQPSFLIFANALFPQHNFSEMSCIEAAGYYVDEYNSAIVGAREVGIDDQFQVEEATPCQIAKAAGFMDSDSVYSPSRDRVLKVCNSESSNSAANQLMKSTENRYNKGLVSLHWEDLLGGKNGSRKKAGDDDLQKRIKRLTRNLGYDAT</sequence>
<evidence type="ECO:0000256" key="1">
    <source>
        <dbReference type="SAM" id="MobiDB-lite"/>
    </source>
</evidence>
<feature type="compositionally biased region" description="Low complexity" evidence="1">
    <location>
        <begin position="22"/>
        <end position="40"/>
    </location>
</feature>
<organism evidence="3 4">
    <name type="scientific">Skeletonema marinoi</name>
    <dbReference type="NCBI Taxonomy" id="267567"/>
    <lineage>
        <taxon>Eukaryota</taxon>
        <taxon>Sar</taxon>
        <taxon>Stramenopiles</taxon>
        <taxon>Ochrophyta</taxon>
        <taxon>Bacillariophyta</taxon>
        <taxon>Coscinodiscophyceae</taxon>
        <taxon>Thalassiosirophycidae</taxon>
        <taxon>Thalassiosirales</taxon>
        <taxon>Skeletonemataceae</taxon>
        <taxon>Skeletonema</taxon>
        <taxon>Skeletonema marinoi-dohrnii complex</taxon>
    </lineage>
</organism>
<dbReference type="Proteomes" id="UP001224775">
    <property type="component" value="Unassembled WGS sequence"/>
</dbReference>
<keyword evidence="2" id="KW-0812">Transmembrane</keyword>
<evidence type="ECO:0000256" key="2">
    <source>
        <dbReference type="SAM" id="Phobius"/>
    </source>
</evidence>
<gene>
    <name evidence="3" type="ORF">QTG54_008960</name>
</gene>
<reference evidence="3" key="1">
    <citation type="submission" date="2023-06" db="EMBL/GenBank/DDBJ databases">
        <title>Survivors Of The Sea: Transcriptome response of Skeletonema marinoi to long-term dormancy.</title>
        <authorList>
            <person name="Pinder M.I.M."/>
            <person name="Kourtchenko O."/>
            <person name="Robertson E.K."/>
            <person name="Larsson T."/>
            <person name="Maumus F."/>
            <person name="Osuna-Cruz C.M."/>
            <person name="Vancaester E."/>
            <person name="Stenow R."/>
            <person name="Vandepoele K."/>
            <person name="Ploug H."/>
            <person name="Bruchert V."/>
            <person name="Godhe A."/>
            <person name="Topel M."/>
        </authorList>
    </citation>
    <scope>NUCLEOTIDE SEQUENCE</scope>
    <source>
        <strain evidence="3">R05AC</strain>
    </source>
</reference>
<feature type="transmembrane region" description="Helical" evidence="2">
    <location>
        <begin position="63"/>
        <end position="85"/>
    </location>
</feature>
<evidence type="ECO:0000313" key="3">
    <source>
        <dbReference type="EMBL" id="KAK1740010.1"/>
    </source>
</evidence>
<protein>
    <submittedName>
        <fullName evidence="3">Uncharacterized protein</fullName>
    </submittedName>
</protein>
<keyword evidence="2" id="KW-0472">Membrane</keyword>
<evidence type="ECO:0000313" key="4">
    <source>
        <dbReference type="Proteomes" id="UP001224775"/>
    </source>
</evidence>
<dbReference type="AlphaFoldDB" id="A0AAD9DBW1"/>
<feature type="compositionally biased region" description="Basic residues" evidence="1">
    <location>
        <begin position="11"/>
        <end position="21"/>
    </location>
</feature>
<dbReference type="EMBL" id="JATAAI010000016">
    <property type="protein sequence ID" value="KAK1740010.1"/>
    <property type="molecule type" value="Genomic_DNA"/>
</dbReference>